<evidence type="ECO:0000313" key="3">
    <source>
        <dbReference type="Proteomes" id="UP001515683"/>
    </source>
</evidence>
<proteinExistence type="predicted"/>
<dbReference type="InterPro" id="IPR008407">
    <property type="entry name" value="Brnchd-chn_aa_trnsp_AzlD"/>
</dbReference>
<organism evidence="2 3">
    <name type="scientific">Candidatus Pantoea multigeneris</name>
    <dbReference type="NCBI Taxonomy" id="2608357"/>
    <lineage>
        <taxon>Bacteria</taxon>
        <taxon>Pseudomonadati</taxon>
        <taxon>Pseudomonadota</taxon>
        <taxon>Gammaproteobacteria</taxon>
        <taxon>Enterobacterales</taxon>
        <taxon>Erwiniaceae</taxon>
        <taxon>Pantoea</taxon>
    </lineage>
</organism>
<reference evidence="2 3" key="1">
    <citation type="journal article" date="2019" name="bioRxiv">
        <title>Bacteria contribute to plant secondary compound degradation in a generalist herbivore system.</title>
        <authorList>
            <person name="Francoeur C.B."/>
            <person name="Khadempour L."/>
            <person name="Moreira-Soto R.D."/>
            <person name="Gotting K."/>
            <person name="Book A.J."/>
            <person name="Pinto-Tomas A.A."/>
            <person name="Keefover-Ring K."/>
            <person name="Currie C.R."/>
        </authorList>
    </citation>
    <scope>NUCLEOTIDE SEQUENCE [LARGE SCALE GENOMIC DNA]</scope>
    <source>
        <strain evidence="2">Acro-835</strain>
    </source>
</reference>
<name>A0ABX0RAM0_9GAMM</name>
<dbReference type="RefSeq" id="WP_167015055.1">
    <property type="nucleotide sequence ID" value="NZ_VWXF01000004.1"/>
</dbReference>
<feature type="transmembrane region" description="Helical" evidence="1">
    <location>
        <begin position="88"/>
        <end position="106"/>
    </location>
</feature>
<keyword evidence="1" id="KW-0472">Membrane</keyword>
<dbReference type="Pfam" id="PF05437">
    <property type="entry name" value="AzlD"/>
    <property type="match status" value="1"/>
</dbReference>
<protein>
    <submittedName>
        <fullName evidence="2">AzlD domain-containing protein</fullName>
    </submittedName>
</protein>
<feature type="transmembrane region" description="Helical" evidence="1">
    <location>
        <begin position="36"/>
        <end position="58"/>
    </location>
</feature>
<sequence>MSEEIFLIGIVAFMMVVTYLTRLLPFKIRLPHEARLLNAVIEYIPVSIIASITLPAVIAPAGQFNGLLNADALAAIPVAFIAWRTRNLIYSVLGGVVAHIAIQKFFL</sequence>
<keyword evidence="1" id="KW-0812">Transmembrane</keyword>
<keyword evidence="3" id="KW-1185">Reference proteome</keyword>
<dbReference type="EMBL" id="VWXF01000004">
    <property type="protein sequence ID" value="NIF22410.1"/>
    <property type="molecule type" value="Genomic_DNA"/>
</dbReference>
<gene>
    <name evidence="2" type="ORF">F3J40_12465</name>
</gene>
<comment type="caution">
    <text evidence="2">The sequence shown here is derived from an EMBL/GenBank/DDBJ whole genome shotgun (WGS) entry which is preliminary data.</text>
</comment>
<dbReference type="Proteomes" id="UP001515683">
    <property type="component" value="Unassembled WGS sequence"/>
</dbReference>
<keyword evidence="1" id="KW-1133">Transmembrane helix</keyword>
<evidence type="ECO:0000313" key="2">
    <source>
        <dbReference type="EMBL" id="NIF22410.1"/>
    </source>
</evidence>
<accession>A0ABX0RAM0</accession>
<feature type="transmembrane region" description="Helical" evidence="1">
    <location>
        <begin position="6"/>
        <end position="24"/>
    </location>
</feature>
<evidence type="ECO:0000256" key="1">
    <source>
        <dbReference type="SAM" id="Phobius"/>
    </source>
</evidence>